<feature type="domain" description="MCM C-terminal AAA(+) ATPase" evidence="18">
    <location>
        <begin position="483"/>
        <end position="688"/>
    </location>
</feature>
<evidence type="ECO:0000256" key="13">
    <source>
        <dbReference type="ARBA" id="ARBA00023125"/>
    </source>
</evidence>
<dbReference type="InterPro" id="IPR033762">
    <property type="entry name" value="MCM_OB"/>
</dbReference>
<dbReference type="GO" id="GO:0005634">
    <property type="term" value="C:nucleus"/>
    <property type="evidence" value="ECO:0007669"/>
    <property type="project" value="UniProtKB-SubCell"/>
</dbReference>
<evidence type="ECO:0000256" key="12">
    <source>
        <dbReference type="ARBA" id="ARBA00022840"/>
    </source>
</evidence>
<evidence type="ECO:0000256" key="15">
    <source>
        <dbReference type="ARBA" id="ARBA00023306"/>
    </source>
</evidence>
<keyword evidence="11" id="KW-0862">Zinc</keyword>
<protein>
    <recommendedName>
        <fullName evidence="4">DNA replication licensing factor MCM2</fullName>
        <ecNumber evidence="3">3.6.4.12</ecNumber>
    </recommendedName>
</protein>
<keyword evidence="8" id="KW-0863">Zinc-finger</keyword>
<dbReference type="InterPro" id="IPR031327">
    <property type="entry name" value="MCM"/>
</dbReference>
<evidence type="ECO:0000256" key="10">
    <source>
        <dbReference type="ARBA" id="ARBA00022806"/>
    </source>
</evidence>
<dbReference type="GO" id="GO:0017116">
    <property type="term" value="F:single-stranded DNA helicase activity"/>
    <property type="evidence" value="ECO:0007669"/>
    <property type="project" value="TreeGrafter"/>
</dbReference>
<keyword evidence="9" id="KW-0378">Hydrolase</keyword>
<dbReference type="Pfam" id="PF00493">
    <property type="entry name" value="MCM"/>
    <property type="match status" value="1"/>
</dbReference>
<dbReference type="GO" id="GO:0003697">
    <property type="term" value="F:single-stranded DNA binding"/>
    <property type="evidence" value="ECO:0007669"/>
    <property type="project" value="TreeGrafter"/>
</dbReference>
<dbReference type="GO" id="GO:0043138">
    <property type="term" value="F:3'-5' DNA helicase activity"/>
    <property type="evidence" value="ECO:0007669"/>
    <property type="project" value="TreeGrafter"/>
</dbReference>
<name>A0A830HUL7_9CHLO</name>
<dbReference type="SUPFAM" id="SSF50249">
    <property type="entry name" value="Nucleic acid-binding proteins"/>
    <property type="match status" value="1"/>
</dbReference>
<comment type="similarity">
    <text evidence="2">Belongs to the MCM family.</text>
</comment>
<evidence type="ECO:0000313" key="19">
    <source>
        <dbReference type="EMBL" id="GHP09181.1"/>
    </source>
</evidence>
<reference evidence="19" key="1">
    <citation type="submission" date="2020-10" db="EMBL/GenBank/DDBJ databases">
        <title>Unveiling of a novel bifunctional photoreceptor, Dualchrome1, isolated from a cosmopolitan green alga.</title>
        <authorList>
            <person name="Suzuki S."/>
            <person name="Kawachi M."/>
        </authorList>
    </citation>
    <scope>NUCLEOTIDE SEQUENCE</scope>
    <source>
        <strain evidence="19">NIES 2893</strain>
    </source>
</reference>
<feature type="region of interest" description="Disordered" evidence="17">
    <location>
        <begin position="697"/>
        <end position="740"/>
    </location>
</feature>
<keyword evidence="5" id="KW-0235">DNA replication</keyword>
<dbReference type="GO" id="GO:0000727">
    <property type="term" value="P:double-strand break repair via break-induced replication"/>
    <property type="evidence" value="ECO:0007669"/>
    <property type="project" value="TreeGrafter"/>
</dbReference>
<dbReference type="GO" id="GO:0008270">
    <property type="term" value="F:zinc ion binding"/>
    <property type="evidence" value="ECO:0007669"/>
    <property type="project" value="UniProtKB-KW"/>
</dbReference>
<evidence type="ECO:0000256" key="2">
    <source>
        <dbReference type="ARBA" id="ARBA00008010"/>
    </source>
</evidence>
<dbReference type="Pfam" id="PF14551">
    <property type="entry name" value="MCM_N"/>
    <property type="match status" value="1"/>
</dbReference>
<dbReference type="SMART" id="SM00350">
    <property type="entry name" value="MCM"/>
    <property type="match status" value="1"/>
</dbReference>
<evidence type="ECO:0000256" key="9">
    <source>
        <dbReference type="ARBA" id="ARBA00022801"/>
    </source>
</evidence>
<keyword evidence="7" id="KW-0547">Nucleotide-binding</keyword>
<dbReference type="PRINTS" id="PR01658">
    <property type="entry name" value="MCMPROTEIN2"/>
</dbReference>
<keyword evidence="12" id="KW-0067">ATP-binding</keyword>
<dbReference type="Proteomes" id="UP000660262">
    <property type="component" value="Unassembled WGS sequence"/>
</dbReference>
<keyword evidence="20" id="KW-1185">Reference proteome</keyword>
<organism evidence="19 20">
    <name type="scientific">Pycnococcus provasolii</name>
    <dbReference type="NCBI Taxonomy" id="41880"/>
    <lineage>
        <taxon>Eukaryota</taxon>
        <taxon>Viridiplantae</taxon>
        <taxon>Chlorophyta</taxon>
        <taxon>Pseudoscourfieldiophyceae</taxon>
        <taxon>Pseudoscourfieldiales</taxon>
        <taxon>Pycnococcaceae</taxon>
        <taxon>Pycnococcus</taxon>
    </lineage>
</organism>
<proteinExistence type="inferred from homology"/>
<dbReference type="PROSITE" id="PS00847">
    <property type="entry name" value="MCM_1"/>
    <property type="match status" value="1"/>
</dbReference>
<dbReference type="SUPFAM" id="SSF52540">
    <property type="entry name" value="P-loop containing nucleoside triphosphate hydrolases"/>
    <property type="match status" value="1"/>
</dbReference>
<dbReference type="InterPro" id="IPR012340">
    <property type="entry name" value="NA-bd_OB-fold"/>
</dbReference>
<dbReference type="Pfam" id="PF12619">
    <property type="entry name" value="MCM2_N"/>
    <property type="match status" value="1"/>
</dbReference>
<dbReference type="Gene3D" id="2.40.50.140">
    <property type="entry name" value="Nucleic acid-binding proteins"/>
    <property type="match status" value="1"/>
</dbReference>
<keyword evidence="10 19" id="KW-0347">Helicase</keyword>
<comment type="caution">
    <text evidence="19">The sequence shown here is derived from an EMBL/GenBank/DDBJ whole genome shotgun (WGS) entry which is preliminary data.</text>
</comment>
<comment type="catalytic activity">
    <reaction evidence="16">
        <text>ATP + H2O = ADP + phosphate + H(+)</text>
        <dbReference type="Rhea" id="RHEA:13065"/>
        <dbReference type="ChEBI" id="CHEBI:15377"/>
        <dbReference type="ChEBI" id="CHEBI:15378"/>
        <dbReference type="ChEBI" id="CHEBI:30616"/>
        <dbReference type="ChEBI" id="CHEBI:43474"/>
        <dbReference type="ChEBI" id="CHEBI:456216"/>
        <dbReference type="EC" id="3.6.4.12"/>
    </reaction>
</comment>
<dbReference type="GO" id="GO:0016787">
    <property type="term" value="F:hydrolase activity"/>
    <property type="evidence" value="ECO:0007669"/>
    <property type="project" value="UniProtKB-KW"/>
</dbReference>
<evidence type="ECO:0000259" key="18">
    <source>
        <dbReference type="PROSITE" id="PS50051"/>
    </source>
</evidence>
<evidence type="ECO:0000256" key="5">
    <source>
        <dbReference type="ARBA" id="ARBA00022705"/>
    </source>
</evidence>
<dbReference type="AlphaFoldDB" id="A0A830HUL7"/>
<dbReference type="EMBL" id="BNJQ01000024">
    <property type="protein sequence ID" value="GHP09181.1"/>
    <property type="molecule type" value="Genomic_DNA"/>
</dbReference>
<dbReference type="Pfam" id="PF17855">
    <property type="entry name" value="MCM_lid"/>
    <property type="match status" value="1"/>
</dbReference>
<comment type="subcellular location">
    <subcellularLocation>
        <location evidence="1">Nucleus</location>
    </subcellularLocation>
</comment>
<accession>A0A830HUL7</accession>
<evidence type="ECO:0000256" key="14">
    <source>
        <dbReference type="ARBA" id="ARBA00023242"/>
    </source>
</evidence>
<dbReference type="Gene3D" id="2.20.28.10">
    <property type="match status" value="1"/>
</dbReference>
<evidence type="ECO:0000256" key="1">
    <source>
        <dbReference type="ARBA" id="ARBA00004123"/>
    </source>
</evidence>
<feature type="region of interest" description="Disordered" evidence="17">
    <location>
        <begin position="1"/>
        <end position="66"/>
    </location>
</feature>
<keyword evidence="14" id="KW-0539">Nucleus</keyword>
<dbReference type="InterPro" id="IPR041562">
    <property type="entry name" value="MCM_lid"/>
</dbReference>
<dbReference type="InterPro" id="IPR027925">
    <property type="entry name" value="MCM_N"/>
</dbReference>
<dbReference type="GO" id="GO:1902975">
    <property type="term" value="P:mitotic DNA replication initiation"/>
    <property type="evidence" value="ECO:0007669"/>
    <property type="project" value="TreeGrafter"/>
</dbReference>
<dbReference type="FunFam" id="3.40.50.300:FF:000138">
    <property type="entry name" value="DNA helicase"/>
    <property type="match status" value="1"/>
</dbReference>
<dbReference type="PANTHER" id="PTHR11630:SF44">
    <property type="entry name" value="DNA REPLICATION LICENSING FACTOR MCM2"/>
    <property type="match status" value="1"/>
</dbReference>
<keyword evidence="15" id="KW-0131">Cell cycle</keyword>
<dbReference type="InterPro" id="IPR027417">
    <property type="entry name" value="P-loop_NTPase"/>
</dbReference>
<sequence>MSSRDNSQGDEVMENDRSSSGADPFSQGVNRQNEDGDDDREERVVDDDDVDVEEEEEEGEDLMDMNQMREDYRAIDAMDHYGEEGIDDAFADQRSEGQLAVDRRAADVELDRRDRRRARGQRLPGALAAGDEEDDVEEARRARRRRRAPAGGDMGGLGGYGIFGDDEDEEGDMPVNLQNYRGKLSDWIDTAPVQREVKKNFMRFLKTYVAQELSPKPFYPMQANAMCRANLASLEVSYMHLSHAEPVLSIWVADVPKKMLALFGEVAKEFVLSIFPRYDEIHDAIYVRVKDLPISDALRDIRQVHLNVLVKTSGVVTRRTNVLPQVHTAYFTCMKCQRLNGPFHQDTDHEIAPSACIACQSRGPFELNAAHTTYRNFQKITLQEPPNKVPPGRLPRTKEVTLVHDLIDNCRPGEEIELTGIYTNAFDASLNTKLGFPVFSTVIEANHIHKVDDVPGTGRFGGDSRLSDADREEMAQLSRDPKIGAKILRSIAPSIYGHHHVKAAIALSLFGGQEKVHGKHRVRGDINILLLGDPGTAKSQFLKYVEKVSSRAVYTTGKGASAVGLTASVHKDSITREWTLEGGALVMADRGTCLIDEFDKMNEQDRVSIHEAMEQQSISISKAGIVTSLQARCAVVAAANPIGGRYNPSIAFHENVELTEPILSRFDCLCVIRDTVDPSTDERLARFVVESHAANHPVTLEEGAAPTTVPSSAPEQTAAEGATPQTATRGGAGSAEGDLPTDMLDMETLKKYILYAKSQAAPKLSEADVEKLANVYAELRRESANGHGAPIAVRHLESMIRMAEAHARMHLRSHVTDTDVDFAIRIMLESFIGTQKYGAQASLTRRFRRFLNKARERDDVCLHALRELMHWRRVMDSRDPNSAINLTQATPERPTVAVGVADFESKLRECAVGAEDAAAFYDSAAFKRAGYVFDHQRREIRFQQTA</sequence>
<evidence type="ECO:0000256" key="11">
    <source>
        <dbReference type="ARBA" id="ARBA00022833"/>
    </source>
</evidence>
<evidence type="ECO:0000256" key="8">
    <source>
        <dbReference type="ARBA" id="ARBA00022771"/>
    </source>
</evidence>
<dbReference type="EC" id="3.6.4.12" evidence="3"/>
<dbReference type="InterPro" id="IPR018525">
    <property type="entry name" value="MCM_CS"/>
</dbReference>
<dbReference type="Gene3D" id="3.40.50.300">
    <property type="entry name" value="P-loop containing nucleotide triphosphate hydrolases"/>
    <property type="match status" value="1"/>
</dbReference>
<dbReference type="Pfam" id="PF17207">
    <property type="entry name" value="MCM_OB"/>
    <property type="match status" value="1"/>
</dbReference>
<evidence type="ECO:0000256" key="3">
    <source>
        <dbReference type="ARBA" id="ARBA00012551"/>
    </source>
</evidence>
<dbReference type="GO" id="GO:0005524">
    <property type="term" value="F:ATP binding"/>
    <property type="evidence" value="ECO:0007669"/>
    <property type="project" value="UniProtKB-KW"/>
</dbReference>
<evidence type="ECO:0000256" key="16">
    <source>
        <dbReference type="ARBA" id="ARBA00047995"/>
    </source>
</evidence>
<dbReference type="InterPro" id="IPR008045">
    <property type="entry name" value="MCM2"/>
</dbReference>
<dbReference type="OrthoDB" id="844at2759"/>
<dbReference type="GO" id="GO:0042555">
    <property type="term" value="C:MCM complex"/>
    <property type="evidence" value="ECO:0007669"/>
    <property type="project" value="InterPro"/>
</dbReference>
<dbReference type="PROSITE" id="PS50051">
    <property type="entry name" value="MCM_2"/>
    <property type="match status" value="1"/>
</dbReference>
<evidence type="ECO:0000256" key="7">
    <source>
        <dbReference type="ARBA" id="ARBA00022741"/>
    </source>
</evidence>
<keyword evidence="13" id="KW-0238">DNA-binding</keyword>
<evidence type="ECO:0000313" key="20">
    <source>
        <dbReference type="Proteomes" id="UP000660262"/>
    </source>
</evidence>
<gene>
    <name evidence="19" type="ORF">PPROV_000791800</name>
</gene>
<feature type="region of interest" description="Disordered" evidence="17">
    <location>
        <begin position="116"/>
        <end position="152"/>
    </location>
</feature>
<dbReference type="Gene3D" id="3.30.1640.10">
    <property type="entry name" value="mini-chromosome maintenance (MCM) complex, chain A, domain 1"/>
    <property type="match status" value="1"/>
</dbReference>
<evidence type="ECO:0000256" key="17">
    <source>
        <dbReference type="SAM" id="MobiDB-lite"/>
    </source>
</evidence>
<feature type="compositionally biased region" description="Acidic residues" evidence="17">
    <location>
        <begin position="35"/>
        <end position="63"/>
    </location>
</feature>
<dbReference type="PANTHER" id="PTHR11630">
    <property type="entry name" value="DNA REPLICATION LICENSING FACTOR MCM FAMILY MEMBER"/>
    <property type="match status" value="1"/>
</dbReference>
<keyword evidence="6" id="KW-0479">Metal-binding</keyword>
<dbReference type="PRINTS" id="PR01657">
    <property type="entry name" value="MCMFAMILY"/>
</dbReference>
<dbReference type="InterPro" id="IPR001208">
    <property type="entry name" value="MCM_dom"/>
</dbReference>
<evidence type="ECO:0000256" key="4">
    <source>
        <dbReference type="ARBA" id="ARBA00018925"/>
    </source>
</evidence>
<evidence type="ECO:0000256" key="6">
    <source>
        <dbReference type="ARBA" id="ARBA00022723"/>
    </source>
</evidence>